<evidence type="ECO:0000259" key="9">
    <source>
        <dbReference type="PROSITE" id="PS51192"/>
    </source>
</evidence>
<keyword evidence="2" id="KW-0227">DNA damage</keyword>
<dbReference type="RefSeq" id="WP_200500887.1">
    <property type="nucleotide sequence ID" value="NZ_JAEDAJ010000001.1"/>
</dbReference>
<feature type="domain" description="Helicase ATP-binding" evidence="9">
    <location>
        <begin position="299"/>
        <end position="474"/>
    </location>
</feature>
<keyword evidence="5" id="KW-0067">ATP-binding</keyword>
<dbReference type="InterPro" id="IPR045562">
    <property type="entry name" value="RecG_dom3_C"/>
</dbReference>
<dbReference type="Pfam" id="PF00270">
    <property type="entry name" value="DEAD"/>
    <property type="match status" value="1"/>
</dbReference>
<keyword evidence="1" id="KW-0547">Nucleotide-binding</keyword>
<dbReference type="PROSITE" id="PS51192">
    <property type="entry name" value="HELICASE_ATP_BIND_1"/>
    <property type="match status" value="1"/>
</dbReference>
<organism evidence="11 12">
    <name type="scientific">Brachybacterium halotolerans</name>
    <dbReference type="NCBI Taxonomy" id="2795215"/>
    <lineage>
        <taxon>Bacteria</taxon>
        <taxon>Bacillati</taxon>
        <taxon>Actinomycetota</taxon>
        <taxon>Actinomycetes</taxon>
        <taxon>Micrococcales</taxon>
        <taxon>Dermabacteraceae</taxon>
        <taxon>Brachybacterium</taxon>
    </lineage>
</organism>
<comment type="caution">
    <text evidence="11">The sequence shown here is derived from an EMBL/GenBank/DDBJ whole genome shotgun (WGS) entry which is preliminary data.</text>
</comment>
<dbReference type="Pfam" id="PF19833">
    <property type="entry name" value="RecG_dom3_C"/>
    <property type="match status" value="1"/>
</dbReference>
<keyword evidence="7" id="KW-0234">DNA repair</keyword>
<dbReference type="EMBL" id="JAEDAJ010000001">
    <property type="protein sequence ID" value="MBK0330254.1"/>
    <property type="molecule type" value="Genomic_DNA"/>
</dbReference>
<dbReference type="PANTHER" id="PTHR47964">
    <property type="entry name" value="ATP-DEPENDENT DNA HELICASE HOMOLOG RECG, CHLOROPLASTIC"/>
    <property type="match status" value="1"/>
</dbReference>
<dbReference type="SUPFAM" id="SSF52540">
    <property type="entry name" value="P-loop containing nucleoside triphosphate hydrolases"/>
    <property type="match status" value="2"/>
</dbReference>
<dbReference type="InterPro" id="IPR012340">
    <property type="entry name" value="NA-bd_OB-fold"/>
</dbReference>
<protein>
    <submittedName>
        <fullName evidence="11">ATP-dependent DNA helicase RecG</fullName>
    </submittedName>
</protein>
<dbReference type="Gene3D" id="3.40.50.300">
    <property type="entry name" value="P-loop containing nucleotide triphosphate hydrolases"/>
    <property type="match status" value="2"/>
</dbReference>
<dbReference type="InterPro" id="IPR027417">
    <property type="entry name" value="P-loop_NTPase"/>
</dbReference>
<feature type="region of interest" description="Disordered" evidence="8">
    <location>
        <begin position="1"/>
        <end position="23"/>
    </location>
</feature>
<dbReference type="PROSITE" id="PS51194">
    <property type="entry name" value="HELICASE_CTER"/>
    <property type="match status" value="1"/>
</dbReference>
<evidence type="ECO:0000256" key="8">
    <source>
        <dbReference type="SAM" id="MobiDB-lite"/>
    </source>
</evidence>
<sequence>MNADASGTGRTARAPRRSSGVPELSELLTSAELRAVRAQGAEDLDDMLRLTPLRYIVPGELRDLGALREGDDATVIVRVVGSQARRMKRRPGSVLEVRVADENAQLTLTFFLPKDHIVRWHQEHLAPGARIAVFGTVHFDARFHQGAPQITNPRYEPYDGSAEARARLMRPVPVYRLRKRAKQATLRSAYKKAVEFADQLTTILPPTVRAAEHLPSLPEAMRLIHTPQDMAETERGTRHLVFEEAFILQTIFAQRRAFDARTPAPALRASGPLQPLLDERLPFTLTQSQAEVGEAIRHELARSRPTNVLLQGDVGSGKTVVALRAMLQAVDSGHQAVLLAPTEVLAEQHHRTILNLLGDLGRADHMHAHPDATRVRLLTGSQSVADRRRTLLDVTSGEAGIIVGTHALLTESVEYAALGLVVIDEQHRFGVDHRRRLRTKGADGKNPHVIVMTATPIPRTAALATAGDLDVLSLTQSPGGRPGITTHVVHEEDPAWESRMWARTAEEIGAGRQAFVVCARIDEREERADVEIMGEVFEDLPSGTDPGLEPRGVTQTAERLARRPQLHGARIGVMHGRLSAQEKQEVMDAMVAGELDLLVATTVIEVGVDLPNASVMVVMDAERFGISQLHQLRGRIGRGEHPGIAFFDTRMPHGSETSELLAKIAATTDGFELAEIDMRRRGTGDLVGEEQSGLHRTLEHLDVLRDEKIIARARGIAFDLVAGDVDLEDHPQLAAAVERRLRDADPNVERS</sequence>
<feature type="domain" description="Helicase C-terminal" evidence="10">
    <location>
        <begin position="520"/>
        <end position="679"/>
    </location>
</feature>
<reference evidence="11 12" key="1">
    <citation type="submission" date="2020-12" db="EMBL/GenBank/DDBJ databases">
        <title>Brachybacterium sp. MASK1Z-5, whole genome shotgun sequence.</title>
        <authorList>
            <person name="Tuo L."/>
        </authorList>
    </citation>
    <scope>NUCLEOTIDE SEQUENCE [LARGE SCALE GENOMIC DNA]</scope>
    <source>
        <strain evidence="11 12">MASK1Z-5</strain>
    </source>
</reference>
<evidence type="ECO:0000256" key="1">
    <source>
        <dbReference type="ARBA" id="ARBA00022741"/>
    </source>
</evidence>
<keyword evidence="3" id="KW-0378">Hydrolase</keyword>
<dbReference type="Proteomes" id="UP000612352">
    <property type="component" value="Unassembled WGS sequence"/>
</dbReference>
<evidence type="ECO:0000256" key="5">
    <source>
        <dbReference type="ARBA" id="ARBA00022840"/>
    </source>
</evidence>
<dbReference type="InterPro" id="IPR014001">
    <property type="entry name" value="Helicase_ATP-bd"/>
</dbReference>
<evidence type="ECO:0000256" key="6">
    <source>
        <dbReference type="ARBA" id="ARBA00023125"/>
    </source>
</evidence>
<dbReference type="GO" id="GO:0004386">
    <property type="term" value="F:helicase activity"/>
    <property type="evidence" value="ECO:0007669"/>
    <property type="project" value="UniProtKB-KW"/>
</dbReference>
<accession>A0ABS1B6L5</accession>
<dbReference type="Pfam" id="PF00271">
    <property type="entry name" value="Helicase_C"/>
    <property type="match status" value="1"/>
</dbReference>
<dbReference type="SMART" id="SM00487">
    <property type="entry name" value="DEXDc"/>
    <property type="match status" value="1"/>
</dbReference>
<gene>
    <name evidence="11" type="ORF">I8D64_02400</name>
</gene>
<name>A0ABS1B6L5_9MICO</name>
<dbReference type="SMART" id="SM00490">
    <property type="entry name" value="HELICc"/>
    <property type="match status" value="1"/>
</dbReference>
<keyword evidence="6" id="KW-0238">DNA-binding</keyword>
<evidence type="ECO:0000256" key="4">
    <source>
        <dbReference type="ARBA" id="ARBA00022806"/>
    </source>
</evidence>
<dbReference type="InterPro" id="IPR011545">
    <property type="entry name" value="DEAD/DEAH_box_helicase_dom"/>
</dbReference>
<keyword evidence="4 11" id="KW-0347">Helicase</keyword>
<dbReference type="CDD" id="cd04488">
    <property type="entry name" value="RecG_wedge_OBF"/>
    <property type="match status" value="1"/>
</dbReference>
<keyword evidence="12" id="KW-1185">Reference proteome</keyword>
<evidence type="ECO:0000256" key="3">
    <source>
        <dbReference type="ARBA" id="ARBA00022801"/>
    </source>
</evidence>
<dbReference type="InterPro" id="IPR047112">
    <property type="entry name" value="RecG/Mfd"/>
</dbReference>
<dbReference type="SUPFAM" id="SSF50249">
    <property type="entry name" value="Nucleic acid-binding proteins"/>
    <property type="match status" value="1"/>
</dbReference>
<dbReference type="PANTHER" id="PTHR47964:SF1">
    <property type="entry name" value="ATP-DEPENDENT DNA HELICASE HOMOLOG RECG, CHLOROPLASTIC"/>
    <property type="match status" value="1"/>
</dbReference>
<dbReference type="InterPro" id="IPR001650">
    <property type="entry name" value="Helicase_C-like"/>
</dbReference>
<evidence type="ECO:0000256" key="2">
    <source>
        <dbReference type="ARBA" id="ARBA00022763"/>
    </source>
</evidence>
<dbReference type="Gene3D" id="2.40.50.140">
    <property type="entry name" value="Nucleic acid-binding proteins"/>
    <property type="match status" value="1"/>
</dbReference>
<evidence type="ECO:0000256" key="7">
    <source>
        <dbReference type="ARBA" id="ARBA00023204"/>
    </source>
</evidence>
<evidence type="ECO:0000313" key="12">
    <source>
        <dbReference type="Proteomes" id="UP000612352"/>
    </source>
</evidence>
<evidence type="ECO:0000259" key="10">
    <source>
        <dbReference type="PROSITE" id="PS51194"/>
    </source>
</evidence>
<proteinExistence type="predicted"/>
<evidence type="ECO:0000313" key="11">
    <source>
        <dbReference type="EMBL" id="MBK0330254.1"/>
    </source>
</evidence>